<dbReference type="PROSITE" id="PS00671">
    <property type="entry name" value="D_2_HYDROXYACID_DH_3"/>
    <property type="match status" value="1"/>
</dbReference>
<dbReference type="InterPro" id="IPR036291">
    <property type="entry name" value="NAD(P)-bd_dom_sf"/>
</dbReference>
<dbReference type="EMBL" id="JH597768">
    <property type="protein sequence ID" value="EHP69211.1"/>
    <property type="molecule type" value="Genomic_DNA"/>
</dbReference>
<dbReference type="Proteomes" id="UP000003980">
    <property type="component" value="Unassembled WGS sequence"/>
</dbReference>
<dbReference type="eggNOG" id="arCOG01755">
    <property type="taxonomic scope" value="Archaea"/>
</dbReference>
<gene>
    <name evidence="5" type="ORF">MetMK1DRAFT_00019570</name>
</gene>
<dbReference type="HOGENOM" id="CLU_019796_1_3_2"/>
<dbReference type="Gene3D" id="3.40.50.720">
    <property type="entry name" value="NAD(P)-binding Rossmann-like Domain"/>
    <property type="match status" value="2"/>
</dbReference>
<proteinExistence type="inferred from homology"/>
<dbReference type="InterPro" id="IPR050223">
    <property type="entry name" value="D-isomer_2-hydroxyacid_DH"/>
</dbReference>
<dbReference type="GO" id="GO:0005829">
    <property type="term" value="C:cytosol"/>
    <property type="evidence" value="ECO:0007669"/>
    <property type="project" value="TreeGrafter"/>
</dbReference>
<dbReference type="PANTHER" id="PTHR10996:SF283">
    <property type="entry name" value="GLYOXYLATE_HYDROXYPYRUVATE REDUCTASE B"/>
    <property type="match status" value="1"/>
</dbReference>
<dbReference type="Pfam" id="PF00389">
    <property type="entry name" value="2-Hacid_dh"/>
    <property type="match status" value="1"/>
</dbReference>
<dbReference type="PROSITE" id="PS00065">
    <property type="entry name" value="D_2_HYDROXYACID_DH_1"/>
    <property type="match status" value="1"/>
</dbReference>
<dbReference type="GO" id="GO:0051287">
    <property type="term" value="F:NAD binding"/>
    <property type="evidence" value="ECO:0007669"/>
    <property type="project" value="InterPro"/>
</dbReference>
<dbReference type="RefSeq" id="WP_009073023.1">
    <property type="nucleotide sequence ID" value="NZ_JH597768.1"/>
</dbReference>
<dbReference type="FunFam" id="3.40.50.720:FF:000462">
    <property type="entry name" value="Glyoxylate reductase (NADP+)"/>
    <property type="match status" value="1"/>
</dbReference>
<dbReference type="InterPro" id="IPR006139">
    <property type="entry name" value="D-isomer_2_OHA_DH_cat_dom"/>
</dbReference>
<dbReference type="CDD" id="cd05301">
    <property type="entry name" value="GDH"/>
    <property type="match status" value="1"/>
</dbReference>
<evidence type="ECO:0000256" key="2">
    <source>
        <dbReference type="RuleBase" id="RU003719"/>
    </source>
</evidence>
<dbReference type="AlphaFoldDB" id="H2C5Y4"/>
<dbReference type="InterPro" id="IPR029752">
    <property type="entry name" value="D-isomer_DH_CS1"/>
</dbReference>
<dbReference type="GO" id="GO:0030267">
    <property type="term" value="F:glyoxylate reductase (NADPH) activity"/>
    <property type="evidence" value="ECO:0007669"/>
    <property type="project" value="TreeGrafter"/>
</dbReference>
<dbReference type="PANTHER" id="PTHR10996">
    <property type="entry name" value="2-HYDROXYACID DEHYDROGENASE-RELATED"/>
    <property type="match status" value="1"/>
</dbReference>
<feature type="domain" description="D-isomer specific 2-hydroxyacid dehydrogenase catalytic" evidence="3">
    <location>
        <begin position="3"/>
        <end position="312"/>
    </location>
</feature>
<feature type="domain" description="D-isomer specific 2-hydroxyacid dehydrogenase NAD-binding" evidence="4">
    <location>
        <begin position="107"/>
        <end position="281"/>
    </location>
</feature>
<dbReference type="GO" id="GO:0016618">
    <property type="term" value="F:hydroxypyruvate reductase [NAD(P)H] activity"/>
    <property type="evidence" value="ECO:0007669"/>
    <property type="project" value="TreeGrafter"/>
</dbReference>
<name>H2C5Y4_9CREN</name>
<evidence type="ECO:0000259" key="3">
    <source>
        <dbReference type="Pfam" id="PF00389"/>
    </source>
</evidence>
<evidence type="ECO:0000259" key="4">
    <source>
        <dbReference type="Pfam" id="PF02826"/>
    </source>
</evidence>
<keyword evidence="1 2" id="KW-0560">Oxidoreductase</keyword>
<dbReference type="STRING" id="671065.MetMK1DRAFT_00019570"/>
<dbReference type="InterPro" id="IPR006140">
    <property type="entry name" value="D-isomer_DH_NAD-bd"/>
</dbReference>
<keyword evidence="6" id="KW-1185">Reference proteome</keyword>
<dbReference type="InterPro" id="IPR029753">
    <property type="entry name" value="D-isomer_DH_CS"/>
</dbReference>
<reference evidence="5 6" key="1">
    <citation type="submission" date="2012-01" db="EMBL/GenBank/DDBJ databases">
        <title>Improved High-Quality Draft sequence of Metallosphaera yellowstonensis MK1.</title>
        <authorList>
            <consortium name="US DOE Joint Genome Institute"/>
            <person name="Lucas S."/>
            <person name="Han J."/>
            <person name="Cheng J.-F."/>
            <person name="Goodwin L."/>
            <person name="Pitluck S."/>
            <person name="Peters L."/>
            <person name="Teshima H."/>
            <person name="Detter J.C."/>
            <person name="Han C."/>
            <person name="Tapia R."/>
            <person name="Land M."/>
            <person name="Hauser L."/>
            <person name="Kyrpides N."/>
            <person name="Kozubal M."/>
            <person name="Macur R.E."/>
            <person name="Jay Z."/>
            <person name="Inskeep W."/>
            <person name="Woyke T."/>
        </authorList>
    </citation>
    <scope>NUCLEOTIDE SEQUENCE [LARGE SCALE GENOMIC DNA]</scope>
    <source>
        <strain evidence="5 6">MK1</strain>
    </source>
</reference>
<sequence length="313" mass="35513">MKVLVTRRLPGGWIERLAEEVDVEMWQGEIPPPKSWILERIHDKDGILVTLTEKVDKEVIDAGKKLRVISTYSVGFDHIDVAYAKSKGIIVTNTPEVLTDATADLIFGLLISVARRIVEGDKLIRSGLWDKPWHPEFMLGKEVHHSTLGILGMGRIGRAILKRAKGFDMKVIYYSRSKHDVDATFVDLDTLLKESDFLVVTVDLNRETYHMLNYERLRLMKRTAFLINASRGPVVNEVDLIRILEEGKIAGAALDVFEREPLERDNPLTKFPNVVLTPHLGSATRETRERMAEVAVKNLLLALKGERPIYEVK</sequence>
<dbReference type="SUPFAM" id="SSF51735">
    <property type="entry name" value="NAD(P)-binding Rossmann-fold domains"/>
    <property type="match status" value="1"/>
</dbReference>
<dbReference type="SUPFAM" id="SSF52283">
    <property type="entry name" value="Formate/glycerate dehydrogenase catalytic domain-like"/>
    <property type="match status" value="1"/>
</dbReference>
<protein>
    <submittedName>
        <fullName evidence="5">Lactate dehydrogenase-like oxidoreductase</fullName>
    </submittedName>
</protein>
<dbReference type="OrthoDB" id="7437at2157"/>
<comment type="similarity">
    <text evidence="2">Belongs to the D-isomer specific 2-hydroxyacid dehydrogenase family.</text>
</comment>
<evidence type="ECO:0000313" key="6">
    <source>
        <dbReference type="Proteomes" id="UP000003980"/>
    </source>
</evidence>
<evidence type="ECO:0000313" key="5">
    <source>
        <dbReference type="EMBL" id="EHP69211.1"/>
    </source>
</evidence>
<accession>H2C5Y4</accession>
<evidence type="ECO:0000256" key="1">
    <source>
        <dbReference type="ARBA" id="ARBA00023002"/>
    </source>
</evidence>
<organism evidence="5 6">
    <name type="scientific">Metallosphaera yellowstonensis MK1</name>
    <dbReference type="NCBI Taxonomy" id="671065"/>
    <lineage>
        <taxon>Archaea</taxon>
        <taxon>Thermoproteota</taxon>
        <taxon>Thermoprotei</taxon>
        <taxon>Sulfolobales</taxon>
        <taxon>Sulfolobaceae</taxon>
        <taxon>Metallosphaera</taxon>
    </lineage>
</organism>
<dbReference type="Pfam" id="PF02826">
    <property type="entry name" value="2-Hacid_dh_C"/>
    <property type="match status" value="1"/>
</dbReference>